<dbReference type="AlphaFoldDB" id="A0A1I7WBA1"/>
<protein>
    <submittedName>
        <fullName evidence="2">Uncharacterized protein</fullName>
    </submittedName>
</protein>
<evidence type="ECO:0000313" key="2">
    <source>
        <dbReference type="WBParaSite" id="Hba_01956"/>
    </source>
</evidence>
<reference evidence="2" key="1">
    <citation type="submission" date="2016-11" db="UniProtKB">
        <authorList>
            <consortium name="WormBaseParasite"/>
        </authorList>
    </citation>
    <scope>IDENTIFICATION</scope>
</reference>
<dbReference type="Proteomes" id="UP000095283">
    <property type="component" value="Unplaced"/>
</dbReference>
<organism evidence="1 2">
    <name type="scientific">Heterorhabditis bacteriophora</name>
    <name type="common">Entomopathogenic nematode worm</name>
    <dbReference type="NCBI Taxonomy" id="37862"/>
    <lineage>
        <taxon>Eukaryota</taxon>
        <taxon>Metazoa</taxon>
        <taxon>Ecdysozoa</taxon>
        <taxon>Nematoda</taxon>
        <taxon>Chromadorea</taxon>
        <taxon>Rhabditida</taxon>
        <taxon>Rhabditina</taxon>
        <taxon>Rhabditomorpha</taxon>
        <taxon>Strongyloidea</taxon>
        <taxon>Heterorhabditidae</taxon>
        <taxon>Heterorhabditis</taxon>
    </lineage>
</organism>
<name>A0A1I7WBA1_HETBA</name>
<sequence length="43" mass="5080">MKQVVENRDETITPTSIQGMCLERNNSTVFQLPNYFFILKFII</sequence>
<keyword evidence="1" id="KW-1185">Reference proteome</keyword>
<accession>A0A1I7WBA1</accession>
<evidence type="ECO:0000313" key="1">
    <source>
        <dbReference type="Proteomes" id="UP000095283"/>
    </source>
</evidence>
<proteinExistence type="predicted"/>
<dbReference type="WBParaSite" id="Hba_01956">
    <property type="protein sequence ID" value="Hba_01956"/>
    <property type="gene ID" value="Hba_01956"/>
</dbReference>